<dbReference type="InterPro" id="IPR007607">
    <property type="entry name" value="BacA/B"/>
</dbReference>
<evidence type="ECO:0008006" key="5">
    <source>
        <dbReference type="Google" id="ProtNLM"/>
    </source>
</evidence>
<dbReference type="AlphaFoldDB" id="A0A0F3IUG7"/>
<dbReference type="Pfam" id="PF04519">
    <property type="entry name" value="Bactofilin"/>
    <property type="match status" value="1"/>
</dbReference>
<dbReference type="PANTHER" id="PTHR35024:SF4">
    <property type="entry name" value="POLYMER-FORMING CYTOSKELETAL PROTEIN"/>
    <property type="match status" value="1"/>
</dbReference>
<evidence type="ECO:0000313" key="4">
    <source>
        <dbReference type="Proteomes" id="UP000033774"/>
    </source>
</evidence>
<accession>A0A0F3IUG7</accession>
<dbReference type="PANTHER" id="PTHR35024">
    <property type="entry name" value="HYPOTHETICAL CYTOSOLIC PROTEIN"/>
    <property type="match status" value="1"/>
</dbReference>
<reference evidence="3 4" key="1">
    <citation type="submission" date="2015-03" db="EMBL/GenBank/DDBJ databases">
        <title>Draft genome sequence of Elstera litoralis.</title>
        <authorList>
            <person name="Rahalkar M.C."/>
            <person name="Dhakephalkar P.K."/>
            <person name="Pore S.D."/>
            <person name="Arora P."/>
            <person name="Kapse N.G."/>
            <person name="Pandit P.S."/>
        </authorList>
    </citation>
    <scope>NUCLEOTIDE SEQUENCE [LARGE SCALE GENOMIC DNA]</scope>
    <source>
        <strain evidence="3 4">Dia-1</strain>
    </source>
</reference>
<evidence type="ECO:0000256" key="1">
    <source>
        <dbReference type="ARBA" id="ARBA00044755"/>
    </source>
</evidence>
<comment type="similarity">
    <text evidence="1">Belongs to the bactofilin family.</text>
</comment>
<dbReference type="RefSeq" id="WP_045774929.1">
    <property type="nucleotide sequence ID" value="NZ_LAJY01000101.1"/>
</dbReference>
<feature type="region of interest" description="Disordered" evidence="2">
    <location>
        <begin position="1"/>
        <end position="20"/>
    </location>
</feature>
<protein>
    <recommendedName>
        <fullName evidence="5">Cell shape determination protein CcmA</fullName>
    </recommendedName>
</protein>
<organism evidence="3 4">
    <name type="scientific">Elstera litoralis</name>
    <dbReference type="NCBI Taxonomy" id="552518"/>
    <lineage>
        <taxon>Bacteria</taxon>
        <taxon>Pseudomonadati</taxon>
        <taxon>Pseudomonadota</taxon>
        <taxon>Alphaproteobacteria</taxon>
        <taxon>Rhodospirillales</taxon>
        <taxon>Rhodospirillaceae</taxon>
        <taxon>Elstera</taxon>
    </lineage>
</organism>
<dbReference type="OrthoDB" id="5738271at2"/>
<proteinExistence type="inferred from homology"/>
<comment type="caution">
    <text evidence="3">The sequence shown here is derived from an EMBL/GenBank/DDBJ whole genome shotgun (WGS) entry which is preliminary data.</text>
</comment>
<dbReference type="EMBL" id="LAJY01000101">
    <property type="protein sequence ID" value="KJV10390.1"/>
    <property type="molecule type" value="Genomic_DNA"/>
</dbReference>
<name>A0A0F3IUG7_9PROT</name>
<evidence type="ECO:0000256" key="2">
    <source>
        <dbReference type="SAM" id="MobiDB-lite"/>
    </source>
</evidence>
<evidence type="ECO:0000313" key="3">
    <source>
        <dbReference type="EMBL" id="KJV10390.1"/>
    </source>
</evidence>
<dbReference type="Proteomes" id="UP000033774">
    <property type="component" value="Unassembled WGS sequence"/>
</dbReference>
<gene>
    <name evidence="3" type="ORF">VZ95_05230</name>
</gene>
<sequence>MFSKSSSRRDSQSSPKIEAGVPSILSPDMVVTGNLASAGEVHLDGTVQGDIEAQILTIGESAQVRGNISADLVRVSGTIVGSIRAREVILTRTARIEGDIHHDMLSMEAGARLEGMCRRLAAVMEKKGRRGQHAAANDAR</sequence>
<keyword evidence="4" id="KW-1185">Reference proteome</keyword>